<reference evidence="2" key="1">
    <citation type="submission" date="2020-08" db="EMBL/GenBank/DDBJ databases">
        <title>Multicomponent nature underlies the extraordinary mechanical properties of spider dragline silk.</title>
        <authorList>
            <person name="Kono N."/>
            <person name="Nakamura H."/>
            <person name="Mori M."/>
            <person name="Yoshida Y."/>
            <person name="Ohtoshi R."/>
            <person name="Malay A.D."/>
            <person name="Moran D.A.P."/>
            <person name="Tomita M."/>
            <person name="Numata K."/>
            <person name="Arakawa K."/>
        </authorList>
    </citation>
    <scope>NUCLEOTIDE SEQUENCE</scope>
</reference>
<organism evidence="2 3">
    <name type="scientific">Nephila pilipes</name>
    <name type="common">Giant wood spider</name>
    <name type="synonym">Nephila maculata</name>
    <dbReference type="NCBI Taxonomy" id="299642"/>
    <lineage>
        <taxon>Eukaryota</taxon>
        <taxon>Metazoa</taxon>
        <taxon>Ecdysozoa</taxon>
        <taxon>Arthropoda</taxon>
        <taxon>Chelicerata</taxon>
        <taxon>Arachnida</taxon>
        <taxon>Araneae</taxon>
        <taxon>Araneomorphae</taxon>
        <taxon>Entelegynae</taxon>
        <taxon>Araneoidea</taxon>
        <taxon>Nephilidae</taxon>
        <taxon>Nephila</taxon>
    </lineage>
</organism>
<dbReference type="AlphaFoldDB" id="A0A8X6NQV5"/>
<gene>
    <name evidence="2" type="ORF">NPIL_266331</name>
</gene>
<evidence type="ECO:0000313" key="2">
    <source>
        <dbReference type="EMBL" id="GFT29564.1"/>
    </source>
</evidence>
<dbReference type="EMBL" id="BMAW01012625">
    <property type="protein sequence ID" value="GFT29564.1"/>
    <property type="molecule type" value="Genomic_DNA"/>
</dbReference>
<name>A0A8X6NQV5_NEPPI</name>
<comment type="caution">
    <text evidence="2">The sequence shown here is derived from an EMBL/GenBank/DDBJ whole genome shotgun (WGS) entry which is preliminary data.</text>
</comment>
<accession>A0A8X6NQV5</accession>
<protein>
    <submittedName>
        <fullName evidence="2">Uncharacterized protein</fullName>
    </submittedName>
</protein>
<evidence type="ECO:0000313" key="3">
    <source>
        <dbReference type="Proteomes" id="UP000887013"/>
    </source>
</evidence>
<proteinExistence type="predicted"/>
<evidence type="ECO:0000256" key="1">
    <source>
        <dbReference type="SAM" id="MobiDB-lite"/>
    </source>
</evidence>
<sequence>MSETHSEKRRLGKAVESSANKKARREVSKNDGKFNEDCIPDGIFPIGDDIFVFASTYYDSVSVHIRRFKKYGKTYYPTPEGITLVPSWIEYIMVPSWIEYIMGKKKVPESQEELPSALFPLEQHIQITSENFIDFTFKRIKYGPDKDPTFKEIIISREQWAEMIEKYGAIENAVIDNKFQFGDGNIASTVKPNIDVGCYETMFDIISAIQLALPKNPSRFTINYNKATKRVKINAIQGSSLHLENLGELLGFK</sequence>
<feature type="region of interest" description="Disordered" evidence="1">
    <location>
        <begin position="1"/>
        <end position="28"/>
    </location>
</feature>
<keyword evidence="3" id="KW-1185">Reference proteome</keyword>
<dbReference type="Proteomes" id="UP000887013">
    <property type="component" value="Unassembled WGS sequence"/>
</dbReference>
<feature type="non-terminal residue" evidence="2">
    <location>
        <position position="1"/>
    </location>
</feature>